<evidence type="ECO:0000313" key="2">
    <source>
        <dbReference type="EMBL" id="SOH92612.1"/>
    </source>
</evidence>
<dbReference type="AlphaFoldDB" id="A0A2C9CN13"/>
<keyword evidence="3" id="KW-1185">Reference proteome</keyword>
<dbReference type="InterPro" id="IPR029058">
    <property type="entry name" value="AB_hydrolase_fold"/>
</dbReference>
<dbReference type="GO" id="GO:0046503">
    <property type="term" value="P:glycerolipid catabolic process"/>
    <property type="evidence" value="ECO:0007669"/>
    <property type="project" value="TreeGrafter"/>
</dbReference>
<dbReference type="PANTHER" id="PTHR43433:SF5">
    <property type="entry name" value="AB HYDROLASE-1 DOMAIN-CONTAINING PROTEIN"/>
    <property type="match status" value="1"/>
</dbReference>
<dbReference type="Proteomes" id="UP000220034">
    <property type="component" value="Unassembled WGS sequence"/>
</dbReference>
<dbReference type="RefSeq" id="WP_097928182.1">
    <property type="nucleotide sequence ID" value="NZ_OCTN01000001.1"/>
</dbReference>
<evidence type="ECO:0000313" key="3">
    <source>
        <dbReference type="Proteomes" id="UP000220034"/>
    </source>
</evidence>
<dbReference type="SUPFAM" id="SSF53474">
    <property type="entry name" value="alpha/beta-Hydrolases"/>
    <property type="match status" value="1"/>
</dbReference>
<proteinExistence type="predicted"/>
<dbReference type="GO" id="GO:0004806">
    <property type="term" value="F:triacylglycerol lipase activity"/>
    <property type="evidence" value="ECO:0007669"/>
    <property type="project" value="TreeGrafter"/>
</dbReference>
<dbReference type="PANTHER" id="PTHR43433">
    <property type="entry name" value="HYDROLASE, ALPHA/BETA FOLD FAMILY PROTEIN"/>
    <property type="match status" value="1"/>
</dbReference>
<dbReference type="InterPro" id="IPR050471">
    <property type="entry name" value="AB_hydrolase"/>
</dbReference>
<dbReference type="Gene3D" id="3.40.50.1820">
    <property type="entry name" value="alpha/beta hydrolase"/>
    <property type="match status" value="1"/>
</dbReference>
<protein>
    <submittedName>
        <fullName evidence="2">Pimeloyl-ACP methyl ester carboxylesterase</fullName>
    </submittedName>
</protein>
<dbReference type="InterPro" id="IPR000073">
    <property type="entry name" value="AB_hydrolase_1"/>
</dbReference>
<feature type="domain" description="AB hydrolase-1" evidence="1">
    <location>
        <begin position="23"/>
        <end position="260"/>
    </location>
</feature>
<sequence>MSSFTSSDGLNIAFDDQGQGVPVLCLAGLTRSMSDFEPFLAARCGAVRIIRMDLRGRGASDHDPKPLEGYTVPVEGRDVIELLNHLGIEKAVIVGTSRGGIIAMLIAAMAKDRLAGVLLNDVGPKIEQSGLDVIMDYLGKRPAAKTYDQAAAGLARLNARSFPDIDAAAWRVWAQRWYIEDEDGLSLRYDPALRDAVAAGGPAPDLWPFFDALQGVPLAALRGANSELLSVETFAAMQAARPDMIAATVPNRAHVPFLDESESLDTFDKLMETIR</sequence>
<organism evidence="2 3">
    <name type="scientific">Pontivivens marinum</name>
    <dbReference type="NCBI Taxonomy" id="1690039"/>
    <lineage>
        <taxon>Bacteria</taxon>
        <taxon>Pseudomonadati</taxon>
        <taxon>Pseudomonadota</taxon>
        <taxon>Alphaproteobacteria</taxon>
        <taxon>Rhodobacterales</taxon>
        <taxon>Paracoccaceae</taxon>
        <taxon>Pontivivens</taxon>
    </lineage>
</organism>
<dbReference type="Pfam" id="PF12697">
    <property type="entry name" value="Abhydrolase_6"/>
    <property type="match status" value="1"/>
</dbReference>
<gene>
    <name evidence="2" type="ORF">SAMN06273572_101460</name>
</gene>
<reference evidence="3" key="1">
    <citation type="submission" date="2017-09" db="EMBL/GenBank/DDBJ databases">
        <authorList>
            <person name="Varghese N."/>
            <person name="Submissions S."/>
        </authorList>
    </citation>
    <scope>NUCLEOTIDE SEQUENCE [LARGE SCALE GENOMIC DNA]</scope>
    <source>
        <strain evidence="3">C7</strain>
    </source>
</reference>
<dbReference type="OrthoDB" id="9791366at2"/>
<evidence type="ECO:0000259" key="1">
    <source>
        <dbReference type="Pfam" id="PF12697"/>
    </source>
</evidence>
<dbReference type="EMBL" id="OCTN01000001">
    <property type="protein sequence ID" value="SOH92612.1"/>
    <property type="molecule type" value="Genomic_DNA"/>
</dbReference>
<accession>A0A2C9CN13</accession>
<name>A0A2C9CN13_9RHOB</name>